<evidence type="ECO:0000256" key="7">
    <source>
        <dbReference type="ARBA" id="ARBA00037904"/>
    </source>
</evidence>
<evidence type="ECO:0000313" key="11">
    <source>
        <dbReference type="EMBL" id="VDC25884.1"/>
    </source>
</evidence>
<dbReference type="PANTHER" id="PTHR43646:SF2">
    <property type="entry name" value="GLYCOSYLTRANSFERASE 2-LIKE DOMAIN-CONTAINING PROTEIN"/>
    <property type="match status" value="1"/>
</dbReference>
<proteinExistence type="inferred from homology"/>
<keyword evidence="12" id="KW-1185">Reference proteome</keyword>
<evidence type="ECO:0000256" key="3">
    <source>
        <dbReference type="ARBA" id="ARBA00022676"/>
    </source>
</evidence>
<evidence type="ECO:0000256" key="1">
    <source>
        <dbReference type="ARBA" id="ARBA00004236"/>
    </source>
</evidence>
<comment type="subcellular location">
    <subcellularLocation>
        <location evidence="1">Cell membrane</location>
    </subcellularLocation>
</comment>
<sequence>MTAPLDAVVIVVPARNEEALLRRCLVALTGATARFHILFPHVPVSVTVVLDRTTDASDQVIADFAQVEVVHSDAGCVGAARNIGIRRALENTGAPAGHTWILNTDADSVVPRDWIEQHWRLGLEGWDVVVGTVEPVRQELSAHQHLLWRQAHTLAEGHPHIHGANLAFRASAYRELGGFKSIPVHEDREFVHAARAGGLRVRATDLTRIRTSGRHHSTVHNGFASYLSRLPALEVPAEP</sequence>
<comment type="pathway">
    <text evidence="7">Carotenoid biosynthesis; staphyloxanthin biosynthesis; staphyloxanthin from farnesyl diphosphate: step 4/5.</text>
</comment>
<dbReference type="RefSeq" id="WP_124091593.1">
    <property type="nucleotide sequence ID" value="NZ_CBCRYA010000020.1"/>
</dbReference>
<keyword evidence="2" id="KW-1003">Cell membrane</keyword>
<dbReference type="GO" id="GO:0016757">
    <property type="term" value="F:glycosyltransferase activity"/>
    <property type="evidence" value="ECO:0007669"/>
    <property type="project" value="UniProtKB-KW"/>
</dbReference>
<gene>
    <name evidence="11" type="ORF">PSET11_01647</name>
</gene>
<evidence type="ECO:0000256" key="8">
    <source>
        <dbReference type="ARBA" id="ARBA00038120"/>
    </source>
</evidence>
<dbReference type="InterPro" id="IPR029044">
    <property type="entry name" value="Nucleotide-diphossugar_trans"/>
</dbReference>
<dbReference type="SUPFAM" id="SSF53448">
    <property type="entry name" value="Nucleotide-diphospho-sugar transferases"/>
    <property type="match status" value="1"/>
</dbReference>
<keyword evidence="3" id="KW-0328">Glycosyltransferase</keyword>
<accession>A0A3P5XEA6</accession>
<organism evidence="11 12">
    <name type="scientific">Arthrobacter ulcerisalmonis</name>
    <dbReference type="NCBI Taxonomy" id="2483813"/>
    <lineage>
        <taxon>Bacteria</taxon>
        <taxon>Bacillati</taxon>
        <taxon>Actinomycetota</taxon>
        <taxon>Actinomycetes</taxon>
        <taxon>Micrococcales</taxon>
        <taxon>Micrococcaceae</taxon>
        <taxon>Arthrobacter</taxon>
    </lineage>
</organism>
<dbReference type="EMBL" id="UXAU01000023">
    <property type="protein sequence ID" value="VDC25884.1"/>
    <property type="molecule type" value="Genomic_DNA"/>
</dbReference>
<evidence type="ECO:0000256" key="2">
    <source>
        <dbReference type="ARBA" id="ARBA00022475"/>
    </source>
</evidence>
<dbReference type="GO" id="GO:0005886">
    <property type="term" value="C:plasma membrane"/>
    <property type="evidence" value="ECO:0007669"/>
    <property type="project" value="UniProtKB-SubCell"/>
</dbReference>
<feature type="domain" description="Glycosyltransferase 2-like" evidence="10">
    <location>
        <begin position="10"/>
        <end position="176"/>
    </location>
</feature>
<keyword evidence="4 11" id="KW-0808">Transferase</keyword>
<evidence type="ECO:0000256" key="9">
    <source>
        <dbReference type="ARBA" id="ARBA00040345"/>
    </source>
</evidence>
<dbReference type="Gene3D" id="3.90.550.10">
    <property type="entry name" value="Spore Coat Polysaccharide Biosynthesis Protein SpsA, Chain A"/>
    <property type="match status" value="1"/>
</dbReference>
<comment type="similarity">
    <text evidence="8">Belongs to the glycosyltransferase 2 family. CrtQ subfamily.</text>
</comment>
<evidence type="ECO:0000313" key="12">
    <source>
        <dbReference type="Proteomes" id="UP000280861"/>
    </source>
</evidence>
<dbReference type="InterPro" id="IPR001173">
    <property type="entry name" value="Glyco_trans_2-like"/>
</dbReference>
<dbReference type="Proteomes" id="UP000280861">
    <property type="component" value="Unassembled WGS sequence"/>
</dbReference>
<name>A0A3P5XEA6_9MICC</name>
<dbReference type="Pfam" id="PF00535">
    <property type="entry name" value="Glycos_transf_2"/>
    <property type="match status" value="1"/>
</dbReference>
<reference evidence="11 12" key="1">
    <citation type="submission" date="2018-11" db="EMBL/GenBank/DDBJ databases">
        <authorList>
            <person name="Criscuolo A."/>
        </authorList>
    </citation>
    <scope>NUCLEOTIDE SEQUENCE [LARGE SCALE GENOMIC DNA]</scope>
    <source>
        <strain evidence="11">AT11b</strain>
    </source>
</reference>
<protein>
    <recommendedName>
        <fullName evidence="9">4,4'-diaponeurosporenoate glycosyltransferase</fullName>
    </recommendedName>
</protein>
<evidence type="ECO:0000256" key="6">
    <source>
        <dbReference type="ARBA" id="ARBA00037281"/>
    </source>
</evidence>
<evidence type="ECO:0000259" key="10">
    <source>
        <dbReference type="Pfam" id="PF00535"/>
    </source>
</evidence>
<evidence type="ECO:0000256" key="5">
    <source>
        <dbReference type="ARBA" id="ARBA00023136"/>
    </source>
</evidence>
<dbReference type="AlphaFoldDB" id="A0A3P5XEA6"/>
<keyword evidence="5" id="KW-0472">Membrane</keyword>
<dbReference type="OrthoDB" id="9777873at2"/>
<dbReference type="PANTHER" id="PTHR43646">
    <property type="entry name" value="GLYCOSYLTRANSFERASE"/>
    <property type="match status" value="1"/>
</dbReference>
<evidence type="ECO:0000256" key="4">
    <source>
        <dbReference type="ARBA" id="ARBA00022679"/>
    </source>
</evidence>
<comment type="function">
    <text evidence="6">Catalyzes the glycosylation of 4,4'-diaponeurosporenoate, i.e. the esterification of glucose at the C1'' position with the carboxyl group of 4,4'-diaponeurosporenic acid, to form glycosyl-4,4'-diaponeurosporenoate. This is a step in the biosynthesis of staphyloxanthin, an orange pigment present in most staphylococci strains.</text>
</comment>